<accession>A0A6M3INK9</accession>
<dbReference type="EMBL" id="MT141336">
    <property type="protein sequence ID" value="QJA58698.1"/>
    <property type="molecule type" value="Genomic_DNA"/>
</dbReference>
<evidence type="ECO:0000313" key="1">
    <source>
        <dbReference type="EMBL" id="QJA58698.1"/>
    </source>
</evidence>
<reference evidence="1" key="1">
    <citation type="submission" date="2020-03" db="EMBL/GenBank/DDBJ databases">
        <title>The deep terrestrial virosphere.</title>
        <authorList>
            <person name="Holmfeldt K."/>
            <person name="Nilsson E."/>
            <person name="Simone D."/>
            <person name="Lopez-Fernandez M."/>
            <person name="Wu X."/>
            <person name="de Brujin I."/>
            <person name="Lundin D."/>
            <person name="Andersson A."/>
            <person name="Bertilsson S."/>
            <person name="Dopson M."/>
        </authorList>
    </citation>
    <scope>NUCLEOTIDE SEQUENCE</scope>
    <source>
        <strain evidence="1">MM415B01415</strain>
    </source>
</reference>
<gene>
    <name evidence="1" type="ORF">MM415B01415_0001</name>
</gene>
<sequence>MSKPIWAFRDTDGNGIVGRKHLVCDWNGEDFYDISLPYDKEVIYLLDQDGIEYELSRR</sequence>
<proteinExistence type="predicted"/>
<protein>
    <submittedName>
        <fullName evidence="1">Uncharacterized protein</fullName>
    </submittedName>
</protein>
<name>A0A6M3INK9_9ZZZZ</name>
<organism evidence="1">
    <name type="scientific">viral metagenome</name>
    <dbReference type="NCBI Taxonomy" id="1070528"/>
    <lineage>
        <taxon>unclassified sequences</taxon>
        <taxon>metagenomes</taxon>
        <taxon>organismal metagenomes</taxon>
    </lineage>
</organism>
<dbReference type="AlphaFoldDB" id="A0A6M3INK9"/>